<sequence length="322" mass="33323">MTTTTRGTEAGERDVPVVYEYASANLVIEECETGTACGDPPRGGGADAGGRRAPGRRGATVPKAPATVWVASLAKEPPGEPAGKPPGKRPGKASGNSGKRSRRRFTKVSALRRAERTGDGAPPKRSRVRGALWAVPAVVAVALAVLLALVWRENGSLSDEADQRRELSGAAGRVAATFFNWDHQHMDQSFAAKYRLLTPAAADAIKPTAGTLTEYFRTNKVSSKAVVNGVYPGEAKRGGATVVVVINTKVTTATTIQSNTGATLALNMKRVGGRWLAENITLLASGVESTTDQNGKPLAKGKGSGTGAGTGTLPGTVPSSKP</sequence>
<dbReference type="PANTHER" id="PTHR37042:SF4">
    <property type="entry name" value="OUTER MEMBRANE PROTEIN RV1973"/>
    <property type="match status" value="1"/>
</dbReference>
<evidence type="ECO:0000313" key="6">
    <source>
        <dbReference type="Proteomes" id="UP001597063"/>
    </source>
</evidence>
<keyword evidence="2 4" id="KW-0472">Membrane</keyword>
<keyword evidence="4" id="KW-1133">Transmembrane helix</keyword>
<gene>
    <name evidence="5" type="ORF">ACFQZM_33845</name>
</gene>
<feature type="region of interest" description="Disordered" evidence="3">
    <location>
        <begin position="288"/>
        <end position="322"/>
    </location>
</feature>
<dbReference type="RefSeq" id="WP_131759839.1">
    <property type="nucleotide sequence ID" value="NZ_CAACUY010000092.1"/>
</dbReference>
<reference evidence="6" key="1">
    <citation type="journal article" date="2019" name="Int. J. Syst. Evol. Microbiol.">
        <title>The Global Catalogue of Microorganisms (GCM) 10K type strain sequencing project: providing services to taxonomists for standard genome sequencing and annotation.</title>
        <authorList>
            <consortium name="The Broad Institute Genomics Platform"/>
            <consortium name="The Broad Institute Genome Sequencing Center for Infectious Disease"/>
            <person name="Wu L."/>
            <person name="Ma J."/>
        </authorList>
    </citation>
    <scope>NUCLEOTIDE SEQUENCE [LARGE SCALE GENOMIC DNA]</scope>
    <source>
        <strain evidence="6">JCM 9371</strain>
    </source>
</reference>
<evidence type="ECO:0000256" key="4">
    <source>
        <dbReference type="SAM" id="Phobius"/>
    </source>
</evidence>
<feature type="transmembrane region" description="Helical" evidence="4">
    <location>
        <begin position="131"/>
        <end position="151"/>
    </location>
</feature>
<keyword evidence="4" id="KW-0812">Transmembrane</keyword>
<protein>
    <recommendedName>
        <fullName evidence="7">Mce-associated membrane protein</fullName>
    </recommendedName>
</protein>
<comment type="subcellular location">
    <subcellularLocation>
        <location evidence="1">Membrane</location>
    </subcellularLocation>
</comment>
<evidence type="ECO:0000256" key="2">
    <source>
        <dbReference type="ARBA" id="ARBA00023136"/>
    </source>
</evidence>
<dbReference type="Proteomes" id="UP001597063">
    <property type="component" value="Unassembled WGS sequence"/>
</dbReference>
<keyword evidence="6" id="KW-1185">Reference proteome</keyword>
<name>A0ABW2XWX9_9ACTN</name>
<evidence type="ECO:0000313" key="5">
    <source>
        <dbReference type="EMBL" id="MFD0689512.1"/>
    </source>
</evidence>
<accession>A0ABW2XWX9</accession>
<feature type="region of interest" description="Disordered" evidence="3">
    <location>
        <begin position="33"/>
        <end position="126"/>
    </location>
</feature>
<evidence type="ECO:0000256" key="3">
    <source>
        <dbReference type="SAM" id="MobiDB-lite"/>
    </source>
</evidence>
<dbReference type="EMBL" id="JBHTGP010000017">
    <property type="protein sequence ID" value="MFD0689512.1"/>
    <property type="molecule type" value="Genomic_DNA"/>
</dbReference>
<evidence type="ECO:0008006" key="7">
    <source>
        <dbReference type="Google" id="ProtNLM"/>
    </source>
</evidence>
<dbReference type="PANTHER" id="PTHR37042">
    <property type="entry name" value="OUTER MEMBRANE PROTEIN RV1973"/>
    <property type="match status" value="1"/>
</dbReference>
<proteinExistence type="predicted"/>
<feature type="compositionally biased region" description="Gly residues" evidence="3">
    <location>
        <begin position="302"/>
        <end position="312"/>
    </location>
</feature>
<evidence type="ECO:0000256" key="1">
    <source>
        <dbReference type="ARBA" id="ARBA00004370"/>
    </source>
</evidence>
<organism evidence="5 6">
    <name type="scientific">Actinomadura fibrosa</name>
    <dbReference type="NCBI Taxonomy" id="111802"/>
    <lineage>
        <taxon>Bacteria</taxon>
        <taxon>Bacillati</taxon>
        <taxon>Actinomycetota</taxon>
        <taxon>Actinomycetes</taxon>
        <taxon>Streptosporangiales</taxon>
        <taxon>Thermomonosporaceae</taxon>
        <taxon>Actinomadura</taxon>
    </lineage>
</organism>
<comment type="caution">
    <text evidence="5">The sequence shown here is derived from an EMBL/GenBank/DDBJ whole genome shotgun (WGS) entry which is preliminary data.</text>
</comment>